<evidence type="ECO:0000313" key="3">
    <source>
        <dbReference type="Proteomes" id="UP000635477"/>
    </source>
</evidence>
<dbReference type="AlphaFoldDB" id="A0A8H4XBM5"/>
<feature type="compositionally biased region" description="Low complexity" evidence="1">
    <location>
        <begin position="78"/>
        <end position="92"/>
    </location>
</feature>
<protein>
    <submittedName>
        <fullName evidence="2">Uncharacterized protein</fullName>
    </submittedName>
</protein>
<proteinExistence type="predicted"/>
<comment type="caution">
    <text evidence="2">The sequence shown here is derived from an EMBL/GenBank/DDBJ whole genome shotgun (WGS) entry which is preliminary data.</text>
</comment>
<reference evidence="2" key="2">
    <citation type="submission" date="2020-05" db="EMBL/GenBank/DDBJ databases">
        <authorList>
            <person name="Kim H.-S."/>
            <person name="Proctor R.H."/>
            <person name="Brown D.W."/>
        </authorList>
    </citation>
    <scope>NUCLEOTIDE SEQUENCE</scope>
    <source>
        <strain evidence="2">NRRL 22465</strain>
    </source>
</reference>
<sequence>MSQRQRRPHTWSSANEPLGDSLGSSRPARGASFASEPSVAGPSQGPRPLPSEDPSLSHHRRRHDSHEPLRLTVESDAEPSSSASSSQADSSVVSPSLPYCHSIRLPLFIGPQPCEPFLLRLCIHPDWEPNPDSVVHLIRDLAAISGSDLHSPPLVEIDYEPVDLWQVHQRFGTLDGPATINARRSASPVVDTLLDRGSGAVEAAVDTSRPGPGPSRLVFVSTLICVLLVLSQLLFSVHPVFIYTLSVNQTANFTLWQPVHHVSRSYGYDLLPLIARFEIDGPVPYHTNSILAAALTEFEELRSGLAGWEGSSLPGPEASLRTNIDDCIRQLEVMQVHYRLFFTNADHLATASTVKALVAKLGEIDDQEDALSFNQAVSRAMVTYWSLMKERNLGTLHTLQQIDERLRDSAPKMRLALDEVAGKLGPHLHDPHRWWVKDPLDAVNYTREYLIPVIYNNIHPLIDRALVTLSTADVEITTQLKDWQLMYATDGVRRETRCRSTNDSTTWYSTWFVTHEERTTFYSADHRDGVQLANIATSGGVLANLIHDEEREAFVYRNVRPKRPRYQ</sequence>
<name>A0A8H4XBM5_9HYPO</name>
<dbReference type="Proteomes" id="UP000635477">
    <property type="component" value="Unassembled WGS sequence"/>
</dbReference>
<evidence type="ECO:0000313" key="2">
    <source>
        <dbReference type="EMBL" id="KAF4969153.1"/>
    </source>
</evidence>
<dbReference type="EMBL" id="JABEYC010001107">
    <property type="protein sequence ID" value="KAF4969153.1"/>
    <property type="molecule type" value="Genomic_DNA"/>
</dbReference>
<evidence type="ECO:0000256" key="1">
    <source>
        <dbReference type="SAM" id="MobiDB-lite"/>
    </source>
</evidence>
<reference evidence="2" key="1">
    <citation type="journal article" date="2020" name="BMC Genomics">
        <title>Correction to: Identification and distribution of gene clusters required for synthesis of sphingolipid metabolism inhibitors in diverse species of the filamentous fungus Fusarium.</title>
        <authorList>
            <person name="Kim H.S."/>
            <person name="Lohmar J.M."/>
            <person name="Busman M."/>
            <person name="Brown D.W."/>
            <person name="Naumann T.A."/>
            <person name="Divon H.H."/>
            <person name="Lysoe E."/>
            <person name="Uhlig S."/>
            <person name="Proctor R.H."/>
        </authorList>
    </citation>
    <scope>NUCLEOTIDE SEQUENCE</scope>
    <source>
        <strain evidence="2">NRRL 22465</strain>
    </source>
</reference>
<keyword evidence="3" id="KW-1185">Reference proteome</keyword>
<accession>A0A8H4XBM5</accession>
<feature type="region of interest" description="Disordered" evidence="1">
    <location>
        <begin position="1"/>
        <end position="92"/>
    </location>
</feature>
<dbReference type="OrthoDB" id="5064484at2759"/>
<gene>
    <name evidence="2" type="ORF">FZEAL_10279</name>
</gene>
<organism evidence="2 3">
    <name type="scientific">Fusarium zealandicum</name>
    <dbReference type="NCBI Taxonomy" id="1053134"/>
    <lineage>
        <taxon>Eukaryota</taxon>
        <taxon>Fungi</taxon>
        <taxon>Dikarya</taxon>
        <taxon>Ascomycota</taxon>
        <taxon>Pezizomycotina</taxon>
        <taxon>Sordariomycetes</taxon>
        <taxon>Hypocreomycetidae</taxon>
        <taxon>Hypocreales</taxon>
        <taxon>Nectriaceae</taxon>
        <taxon>Fusarium</taxon>
        <taxon>Fusarium staphyleae species complex</taxon>
    </lineage>
</organism>